<keyword evidence="6" id="KW-0472">Membrane</keyword>
<feature type="transmembrane region" description="Helical" evidence="6">
    <location>
        <begin position="908"/>
        <end position="931"/>
    </location>
</feature>
<feature type="compositionally biased region" description="Basic residues" evidence="5">
    <location>
        <begin position="129"/>
        <end position="139"/>
    </location>
</feature>
<dbReference type="PROSITE" id="PS50026">
    <property type="entry name" value="EGF_3"/>
    <property type="match status" value="1"/>
</dbReference>
<dbReference type="InterPro" id="IPR015943">
    <property type="entry name" value="WD40/YVTN_repeat-like_dom_sf"/>
</dbReference>
<evidence type="ECO:0000256" key="4">
    <source>
        <dbReference type="SAM" id="Coils"/>
    </source>
</evidence>
<feature type="region of interest" description="Disordered" evidence="5">
    <location>
        <begin position="193"/>
        <end position="238"/>
    </location>
</feature>
<feature type="region of interest" description="Disordered" evidence="5">
    <location>
        <begin position="375"/>
        <end position="456"/>
    </location>
</feature>
<comment type="caution">
    <text evidence="3">Lacks conserved residue(s) required for the propagation of feature annotation.</text>
</comment>
<dbReference type="PANTHER" id="PTHR14662:SF2">
    <property type="entry name" value="PARTNER AND LOCALIZER OF BRCA2"/>
    <property type="match status" value="1"/>
</dbReference>
<dbReference type="InterPro" id="IPR006162">
    <property type="entry name" value="Ppantetheine_attach_site"/>
</dbReference>
<keyword evidence="6" id="KW-0812">Transmembrane</keyword>
<dbReference type="InterPro" id="IPR000742">
    <property type="entry name" value="EGF"/>
</dbReference>
<evidence type="ECO:0000259" key="7">
    <source>
        <dbReference type="PROSITE" id="PS50026"/>
    </source>
</evidence>
<feature type="compositionally biased region" description="Basic and acidic residues" evidence="5">
    <location>
        <begin position="392"/>
        <end position="406"/>
    </location>
</feature>
<dbReference type="InterPro" id="IPR036736">
    <property type="entry name" value="ACP-like_sf"/>
</dbReference>
<dbReference type="STRING" id="84645.A0A498LDK1"/>
<dbReference type="Pfam" id="PF00550">
    <property type="entry name" value="PP-binding"/>
    <property type="match status" value="1"/>
</dbReference>
<dbReference type="Proteomes" id="UP000290572">
    <property type="component" value="Unassembled WGS sequence"/>
</dbReference>
<organism evidence="9 10">
    <name type="scientific">Labeo rohita</name>
    <name type="common">Indian major carp</name>
    <name type="synonym">Cyprinus rohita</name>
    <dbReference type="NCBI Taxonomy" id="84645"/>
    <lineage>
        <taxon>Eukaryota</taxon>
        <taxon>Metazoa</taxon>
        <taxon>Chordata</taxon>
        <taxon>Craniata</taxon>
        <taxon>Vertebrata</taxon>
        <taxon>Euteleostomi</taxon>
        <taxon>Actinopterygii</taxon>
        <taxon>Neopterygii</taxon>
        <taxon>Teleostei</taxon>
        <taxon>Ostariophysi</taxon>
        <taxon>Cypriniformes</taxon>
        <taxon>Cyprinidae</taxon>
        <taxon>Labeoninae</taxon>
        <taxon>Labeonini</taxon>
        <taxon>Labeo</taxon>
    </lineage>
</organism>
<dbReference type="EMBL" id="QBIY01013372">
    <property type="protein sequence ID" value="RXN06399.1"/>
    <property type="molecule type" value="Genomic_DNA"/>
</dbReference>
<evidence type="ECO:0000256" key="2">
    <source>
        <dbReference type="ARBA" id="ARBA00022553"/>
    </source>
</evidence>
<dbReference type="AlphaFoldDB" id="A0A498LDK1"/>
<feature type="compositionally biased region" description="Basic and acidic residues" evidence="5">
    <location>
        <begin position="193"/>
        <end position="216"/>
    </location>
</feature>
<dbReference type="InterPro" id="IPR009081">
    <property type="entry name" value="PP-bd_ACP"/>
</dbReference>
<keyword evidence="4" id="KW-0175">Coiled coil</keyword>
<evidence type="ECO:0000256" key="6">
    <source>
        <dbReference type="SAM" id="Phobius"/>
    </source>
</evidence>
<dbReference type="InterPro" id="IPR042417">
    <property type="entry name" value="PALB2"/>
</dbReference>
<evidence type="ECO:0000256" key="1">
    <source>
        <dbReference type="ARBA" id="ARBA00022450"/>
    </source>
</evidence>
<keyword evidence="6" id="KW-1133">Transmembrane helix</keyword>
<reference evidence="9 10" key="1">
    <citation type="submission" date="2018-03" db="EMBL/GenBank/DDBJ databases">
        <title>Draft genome sequence of Rohu Carp (Labeo rohita).</title>
        <authorList>
            <person name="Das P."/>
            <person name="Kushwaha B."/>
            <person name="Joshi C.G."/>
            <person name="Kumar D."/>
            <person name="Nagpure N.S."/>
            <person name="Sahoo L."/>
            <person name="Das S.P."/>
            <person name="Bit A."/>
            <person name="Patnaik S."/>
            <person name="Meher P.K."/>
            <person name="Jayasankar P."/>
            <person name="Koringa P.G."/>
            <person name="Patel N.V."/>
            <person name="Hinsu A.T."/>
            <person name="Kumar R."/>
            <person name="Pandey M."/>
            <person name="Agarwal S."/>
            <person name="Srivastava S."/>
            <person name="Singh M."/>
            <person name="Iquebal M.A."/>
            <person name="Jaiswal S."/>
            <person name="Angadi U.B."/>
            <person name="Kumar N."/>
            <person name="Raza M."/>
            <person name="Shah T.M."/>
            <person name="Rai A."/>
            <person name="Jena J.K."/>
        </authorList>
    </citation>
    <scope>NUCLEOTIDE SEQUENCE [LARGE SCALE GENOMIC DNA]</scope>
    <source>
        <strain evidence="9">DASCIFA01</strain>
        <tissue evidence="9">Testis</tissue>
    </source>
</reference>
<keyword evidence="1" id="KW-0596">Phosphopantetheine</keyword>
<name>A0A498LDK1_LABRO</name>
<evidence type="ECO:0000313" key="10">
    <source>
        <dbReference type="Proteomes" id="UP000290572"/>
    </source>
</evidence>
<evidence type="ECO:0000313" key="9">
    <source>
        <dbReference type="EMBL" id="RXN06399.1"/>
    </source>
</evidence>
<feature type="region of interest" description="Disordered" evidence="5">
    <location>
        <begin position="469"/>
        <end position="490"/>
    </location>
</feature>
<feature type="compositionally biased region" description="Basic and acidic residues" evidence="5">
    <location>
        <begin position="140"/>
        <end position="155"/>
    </location>
</feature>
<keyword evidence="3" id="KW-0245">EGF-like domain</keyword>
<feature type="coiled-coil region" evidence="4">
    <location>
        <begin position="8"/>
        <end position="38"/>
    </location>
</feature>
<dbReference type="PANTHER" id="PTHR14662">
    <property type="entry name" value="PARTNER AND LOCALIZER OF BRCA2"/>
    <property type="match status" value="1"/>
</dbReference>
<evidence type="ECO:0000256" key="5">
    <source>
        <dbReference type="SAM" id="MobiDB-lite"/>
    </source>
</evidence>
<accession>A0A498LDK1</accession>
<dbReference type="PROSITE" id="PS00012">
    <property type="entry name" value="PHOSPHOPANTETHEINE"/>
    <property type="match status" value="1"/>
</dbReference>
<gene>
    <name evidence="9" type="ORF">ROHU_035527</name>
</gene>
<comment type="caution">
    <text evidence="9">The sequence shown here is derived from an EMBL/GenBank/DDBJ whole genome shotgun (WGS) entry which is preliminary data.</text>
</comment>
<dbReference type="Gene3D" id="1.10.1200.10">
    <property type="entry name" value="ACP-like"/>
    <property type="match status" value="1"/>
</dbReference>
<dbReference type="PROSITE" id="PS50075">
    <property type="entry name" value="CARRIER"/>
    <property type="match status" value="1"/>
</dbReference>
<dbReference type="GO" id="GO:0000724">
    <property type="term" value="P:double-strand break repair via homologous recombination"/>
    <property type="evidence" value="ECO:0007669"/>
    <property type="project" value="InterPro"/>
</dbReference>
<dbReference type="GO" id="GO:0003677">
    <property type="term" value="F:DNA binding"/>
    <property type="evidence" value="ECO:0007669"/>
    <property type="project" value="InterPro"/>
</dbReference>
<dbReference type="SUPFAM" id="SSF47336">
    <property type="entry name" value="ACP-like"/>
    <property type="match status" value="1"/>
</dbReference>
<keyword evidence="10" id="KW-1185">Reference proteome</keyword>
<feature type="compositionally biased region" description="Low complexity" evidence="5">
    <location>
        <begin position="424"/>
        <end position="439"/>
    </location>
</feature>
<feature type="region of interest" description="Disordered" evidence="5">
    <location>
        <begin position="129"/>
        <end position="155"/>
    </location>
</feature>
<protein>
    <submittedName>
        <fullName evidence="9">Partner and localizer of BRCA2</fullName>
    </submittedName>
</protein>
<feature type="compositionally biased region" description="Polar residues" evidence="5">
    <location>
        <begin position="445"/>
        <end position="456"/>
    </location>
</feature>
<evidence type="ECO:0000259" key="8">
    <source>
        <dbReference type="PROSITE" id="PS50075"/>
    </source>
</evidence>
<dbReference type="GO" id="GO:0005654">
    <property type="term" value="C:nucleoplasm"/>
    <property type="evidence" value="ECO:0007669"/>
    <property type="project" value="TreeGrafter"/>
</dbReference>
<proteinExistence type="predicted"/>
<feature type="domain" description="EGF-like" evidence="7">
    <location>
        <begin position="860"/>
        <end position="900"/>
    </location>
</feature>
<sequence>MSEEILPNEDKETLRRRLEQLKQEYEKTAQRLQRAERHDAIRRSTQNTVSEENRLTQIYSPHTSELSSVAFLMPTSEYSENHENLQLQTSIVEEKNSLQKIPAFQLELDEIASSPPLYSPVCKRTPAHRLRSKRSRLRLQNKERESDTDISLEKERDGSGENIICEKLDTEIKEGSECTNKANRLKGVRKHGKMEEKDCEKKKEKRMSAEREKNQDRPIGIGTVGKISKPSQELENDRKRKEHCVLNCSASQSDNKLSVVSSEENQNVHFSQEKINVKEESHLGSAVSIQTSSEAVQMTDKSEQMLEQTNHLRKDSNMGYDDRTDIKQSGILDSCTLVEGLPFPVEYYIRTTRRMAASHSSVDLDAVIYSQLTGGRGRRRLSQSQTSCRGHITPERSICRSTDQTRRGGKGQRGRRGRPRKSCAKAALDAASDSQADSESFMESKCTSHTESPSQSELVFGRLEAESQPIQSLGPTVSLKPSPEQGDTQDFKHLPDSQLCFDTQLLPDSNLYPIFRRKQGQTGRESQTGTGGRMRVGFVFGAMAIGGLVHMCGRRMERLPLGSEERKSVMESCTHLDISTDRHVFASDSRHFGTALCNSGSLGNHRGKDALLSKCGWAVLSERSVQGHVTSSVRLIDGDVLGSGLVGVFQSGHLAVWDLRGHVAKVVSVLDELCRLARWAGPNTLLTGYLNGDISGSSFQVFQWRQYGDLPPLTLETIKDRVLYVLKLYDKINPEKLQATSHFMKDLGLDSLDQVEIIMAMEDEFGNTLLTLGQHCGGWNTSEDSHTLALIPYTHSDADPVSPSPNGSNDVTYTPDIPVSSNAAPKTHALRGLQTDVCEWLFECPSGFQCVSLKGNTSCTSVCHSEYCKHQGICVHRLGQQPVCQCPVGEDYWFMGQRCDLRMTRPRLVGVCFGVLLAVAAVMALLSYLTVRRFKTMLMQAKVEQTRSSSQYGWDLSNCSLADGVVDSGKASDLSVCSWPIEPIQWTPFPLLQQLNRNTTTVKVSRPRSYCEGMELVDLEKSWTA</sequence>
<dbReference type="Gene3D" id="2.130.10.10">
    <property type="entry name" value="YVTN repeat-like/Quinoprotein amine dehydrogenase"/>
    <property type="match status" value="1"/>
</dbReference>
<feature type="compositionally biased region" description="Basic residues" evidence="5">
    <location>
        <begin position="407"/>
        <end position="423"/>
    </location>
</feature>
<feature type="domain" description="Carrier" evidence="8">
    <location>
        <begin position="716"/>
        <end position="799"/>
    </location>
</feature>
<keyword evidence="2" id="KW-0597">Phosphoprotein</keyword>
<evidence type="ECO:0000256" key="3">
    <source>
        <dbReference type="PROSITE-ProRule" id="PRU00076"/>
    </source>
</evidence>